<organism evidence="2">
    <name type="scientific">Siphoviridae sp. ctCIv11</name>
    <dbReference type="NCBI Taxonomy" id="2827806"/>
    <lineage>
        <taxon>Viruses</taxon>
        <taxon>Duplodnaviria</taxon>
        <taxon>Heunggongvirae</taxon>
        <taxon>Uroviricota</taxon>
        <taxon>Caudoviricetes</taxon>
    </lineage>
</organism>
<keyword evidence="1" id="KW-0472">Membrane</keyword>
<sequence length="51" mass="6240">MKSTIRFLIWLMTLNLLMNFIFPEPVELWKFILIEICLGFLSFIMVDWKED</sequence>
<feature type="transmembrane region" description="Helical" evidence="1">
    <location>
        <begin position="7"/>
        <end position="22"/>
    </location>
</feature>
<evidence type="ECO:0000256" key="1">
    <source>
        <dbReference type="SAM" id="Phobius"/>
    </source>
</evidence>
<feature type="transmembrane region" description="Helical" evidence="1">
    <location>
        <begin position="28"/>
        <end position="46"/>
    </location>
</feature>
<keyword evidence="1" id="KW-1133">Transmembrane helix</keyword>
<keyword evidence="1" id="KW-0812">Transmembrane</keyword>
<dbReference type="EMBL" id="BK032513">
    <property type="protein sequence ID" value="DAF44985.1"/>
    <property type="molecule type" value="Genomic_DNA"/>
</dbReference>
<evidence type="ECO:0000313" key="2">
    <source>
        <dbReference type="EMBL" id="DAF44985.1"/>
    </source>
</evidence>
<proteinExistence type="predicted"/>
<reference evidence="2" key="1">
    <citation type="journal article" date="2021" name="Proc. Natl. Acad. Sci. U.S.A.">
        <title>A Catalog of Tens of Thousands of Viruses from Human Metagenomes Reveals Hidden Associations with Chronic Diseases.</title>
        <authorList>
            <person name="Tisza M.J."/>
            <person name="Buck C.B."/>
        </authorList>
    </citation>
    <scope>NUCLEOTIDE SEQUENCE</scope>
    <source>
        <strain evidence="2">CtCIv11</strain>
    </source>
</reference>
<protein>
    <submittedName>
        <fullName evidence="2">Uncharacterized protein</fullName>
    </submittedName>
</protein>
<accession>A0A8S5S226</accession>
<name>A0A8S5S226_9CAUD</name>